<organism evidence="2 3">
    <name type="scientific">Psychromicrobium silvestre</name>
    <dbReference type="NCBI Taxonomy" id="1645614"/>
    <lineage>
        <taxon>Bacteria</taxon>
        <taxon>Bacillati</taxon>
        <taxon>Actinomycetota</taxon>
        <taxon>Actinomycetes</taxon>
        <taxon>Micrococcales</taxon>
        <taxon>Micrococcaceae</taxon>
        <taxon>Psychromicrobium</taxon>
    </lineage>
</organism>
<sequence length="211" mass="23865">MSSYSPETSAPRPADQDYQTTAQEQPGRTQDFVSLDDGGEFRYHASKVSLLEDFEYPAEAICILDRNGLSYGLIFDQEHRLALGCARGQIDFPWLRQSWLRAQKLRPQSYPLHRLPPASAVSLLNGMFEALQLEASPCPQPHSWTVRLAGSVQHLNSLAELDQALAEQEELEEVLVQDAFGHSYHPRRHQMHRFLAPAAGFISYEEGTRDQ</sequence>
<keyword evidence="3" id="KW-1185">Reference proteome</keyword>
<proteinExistence type="predicted"/>
<accession>A0A7Y9LRL5</accession>
<dbReference type="RefSeq" id="WP_179388096.1">
    <property type="nucleotide sequence ID" value="NZ_JACBYQ010000001.1"/>
</dbReference>
<protein>
    <submittedName>
        <fullName evidence="2">Uncharacterized protein</fullName>
    </submittedName>
</protein>
<dbReference type="Proteomes" id="UP000521748">
    <property type="component" value="Unassembled WGS sequence"/>
</dbReference>
<evidence type="ECO:0000313" key="2">
    <source>
        <dbReference type="EMBL" id="NYE94322.1"/>
    </source>
</evidence>
<feature type="compositionally biased region" description="Polar residues" evidence="1">
    <location>
        <begin position="17"/>
        <end position="32"/>
    </location>
</feature>
<dbReference type="AlphaFoldDB" id="A0A7Y9LRL5"/>
<evidence type="ECO:0000256" key="1">
    <source>
        <dbReference type="SAM" id="MobiDB-lite"/>
    </source>
</evidence>
<evidence type="ECO:0000313" key="3">
    <source>
        <dbReference type="Proteomes" id="UP000521748"/>
    </source>
</evidence>
<name>A0A7Y9LRL5_9MICC</name>
<comment type="caution">
    <text evidence="2">The sequence shown here is derived from an EMBL/GenBank/DDBJ whole genome shotgun (WGS) entry which is preliminary data.</text>
</comment>
<reference evidence="2 3" key="1">
    <citation type="submission" date="2020-07" db="EMBL/GenBank/DDBJ databases">
        <title>Sequencing the genomes of 1000 actinobacteria strains.</title>
        <authorList>
            <person name="Klenk H.-P."/>
        </authorList>
    </citation>
    <scope>NUCLEOTIDE SEQUENCE [LARGE SCALE GENOMIC DNA]</scope>
    <source>
        <strain evidence="2 3">DSM 102047</strain>
    </source>
</reference>
<feature type="region of interest" description="Disordered" evidence="1">
    <location>
        <begin position="1"/>
        <end position="33"/>
    </location>
</feature>
<gene>
    <name evidence="2" type="ORF">FHU41_000543</name>
</gene>
<dbReference type="EMBL" id="JACBYQ010000001">
    <property type="protein sequence ID" value="NYE94322.1"/>
    <property type="molecule type" value="Genomic_DNA"/>
</dbReference>